<keyword evidence="1" id="KW-1133">Transmembrane helix</keyword>
<dbReference type="STRING" id="1250539.Ga0080574_TMP4146"/>
<keyword evidence="1" id="KW-0472">Membrane</keyword>
<dbReference type="Proteomes" id="UP000187059">
    <property type="component" value="Chromosome"/>
</dbReference>
<organism evidence="3 4">
    <name type="scientific">Salipiger abyssi</name>
    <dbReference type="NCBI Taxonomy" id="1250539"/>
    <lineage>
        <taxon>Bacteria</taxon>
        <taxon>Pseudomonadati</taxon>
        <taxon>Pseudomonadota</taxon>
        <taxon>Alphaproteobacteria</taxon>
        <taxon>Rhodobacterales</taxon>
        <taxon>Roseobacteraceae</taxon>
        <taxon>Salipiger</taxon>
    </lineage>
</organism>
<feature type="transmembrane region" description="Helical" evidence="1">
    <location>
        <begin position="36"/>
        <end position="56"/>
    </location>
</feature>
<feature type="domain" description="GGDEF" evidence="2">
    <location>
        <begin position="283"/>
        <end position="416"/>
    </location>
</feature>
<dbReference type="KEGG" id="paby:Ga0080574_TMP4146"/>
<evidence type="ECO:0000313" key="3">
    <source>
        <dbReference type="EMBL" id="APZ54480.1"/>
    </source>
</evidence>
<dbReference type="PROSITE" id="PS50887">
    <property type="entry name" value="GGDEF"/>
    <property type="match status" value="1"/>
</dbReference>
<feature type="transmembrane region" description="Helical" evidence="1">
    <location>
        <begin position="121"/>
        <end position="140"/>
    </location>
</feature>
<gene>
    <name evidence="3" type="ORF">Ga0080574_TMP4146</name>
</gene>
<proteinExistence type="predicted"/>
<feature type="transmembrane region" description="Helical" evidence="1">
    <location>
        <begin position="96"/>
        <end position="114"/>
    </location>
</feature>
<keyword evidence="4" id="KW-1185">Reference proteome</keyword>
<protein>
    <submittedName>
        <fullName evidence="3">GGDEF domain-containing protein</fullName>
    </submittedName>
</protein>
<dbReference type="InterPro" id="IPR000160">
    <property type="entry name" value="GGDEF_dom"/>
</dbReference>
<dbReference type="SUPFAM" id="SSF55073">
    <property type="entry name" value="Nucleotide cyclase"/>
    <property type="match status" value="1"/>
</dbReference>
<feature type="transmembrane region" description="Helical" evidence="1">
    <location>
        <begin position="68"/>
        <end position="84"/>
    </location>
</feature>
<reference evidence="3 4" key="1">
    <citation type="submission" date="2016-04" db="EMBL/GenBank/DDBJ databases">
        <title>Deep-sea bacteria in the southern Pacific.</title>
        <authorList>
            <person name="Tang K."/>
        </authorList>
    </citation>
    <scope>NUCLEOTIDE SEQUENCE [LARGE SCALE GENOMIC DNA]</scope>
    <source>
        <strain evidence="3 4">JLT2014</strain>
    </source>
</reference>
<dbReference type="Gene3D" id="3.30.70.270">
    <property type="match status" value="1"/>
</dbReference>
<accession>A0A1P8UYL6</accession>
<dbReference type="EMBL" id="CP015093">
    <property type="protein sequence ID" value="APZ54480.1"/>
    <property type="molecule type" value="Genomic_DNA"/>
</dbReference>
<dbReference type="AlphaFoldDB" id="A0A1P8UYL6"/>
<keyword evidence="1" id="KW-0812">Transmembrane</keyword>
<dbReference type="InterPro" id="IPR043128">
    <property type="entry name" value="Rev_trsase/Diguanyl_cyclase"/>
</dbReference>
<evidence type="ECO:0000256" key="1">
    <source>
        <dbReference type="SAM" id="Phobius"/>
    </source>
</evidence>
<sequence>MVWIRGACLSLVALLCVIAIEGHVYAIPHFYAPVGQAVFSIPTVVAALLSFGAVLLQRPLGLPGRAEMAIWAMVIVVCIAARYLHLRGLTLGAGEMGLNTAVGFVLLALAHLSFGRLQTASFGLALLALAPPFVALFGYLNGHEGFFGAMSLPTSAMLLALGMAGMARFVRRPLLRPLVSSSPVGRATRMTVLLWVGWLMGEALIMKAVALPYRSAALMVLLMAMAVWALGVMLYLGMKAEARSQRRREDARDLAAALRLDPPSGLQSTAMAAIYMRAFGQIGPVGLIMLGIDHCDRLNERHGEDTSARILDLLSARVAGTLGPGEVLVRRDDGTLLALTHGLDQDALEARAEALRKLGTGLTGQGAEQLPAFTLSAGAVRARRGDLSLSPAAARAEAALREAERAGCNRVVLKVAA</sequence>
<name>A0A1P8UYL6_9RHOB</name>
<dbReference type="SMART" id="SM00267">
    <property type="entry name" value="GGDEF"/>
    <property type="match status" value="1"/>
</dbReference>
<feature type="transmembrane region" description="Helical" evidence="1">
    <location>
        <begin position="191"/>
        <end position="210"/>
    </location>
</feature>
<dbReference type="Pfam" id="PF00990">
    <property type="entry name" value="GGDEF"/>
    <property type="match status" value="1"/>
</dbReference>
<feature type="transmembrane region" description="Helical" evidence="1">
    <location>
        <begin position="146"/>
        <end position="170"/>
    </location>
</feature>
<feature type="transmembrane region" description="Helical" evidence="1">
    <location>
        <begin position="216"/>
        <end position="238"/>
    </location>
</feature>
<evidence type="ECO:0000259" key="2">
    <source>
        <dbReference type="PROSITE" id="PS50887"/>
    </source>
</evidence>
<dbReference type="InterPro" id="IPR029787">
    <property type="entry name" value="Nucleotide_cyclase"/>
</dbReference>
<evidence type="ECO:0000313" key="4">
    <source>
        <dbReference type="Proteomes" id="UP000187059"/>
    </source>
</evidence>